<dbReference type="EMBL" id="NHOQ01001911">
    <property type="protein sequence ID" value="PWA21207.1"/>
    <property type="molecule type" value="Genomic_DNA"/>
</dbReference>
<feature type="region of interest" description="Disordered" evidence="7">
    <location>
        <begin position="535"/>
        <end position="577"/>
    </location>
</feature>
<evidence type="ECO:0000256" key="2">
    <source>
        <dbReference type="ARBA" id="ARBA00004604"/>
    </source>
</evidence>
<dbReference type="AlphaFoldDB" id="A0A315VEH2"/>
<comment type="subcellular location">
    <subcellularLocation>
        <location evidence="2">Nucleus</location>
        <location evidence="2">Nucleolus</location>
    </subcellularLocation>
</comment>
<reference evidence="8 9" key="1">
    <citation type="journal article" date="2018" name="G3 (Bethesda)">
        <title>A High-Quality Reference Genome for the Invasive Mosquitofish Gambusia affinis Using a Chicago Library.</title>
        <authorList>
            <person name="Hoffberg S.L."/>
            <person name="Troendle N.J."/>
            <person name="Glenn T.C."/>
            <person name="Mahmud O."/>
            <person name="Louha S."/>
            <person name="Chalopin D."/>
            <person name="Bennetzen J.L."/>
            <person name="Mauricio R."/>
        </authorList>
    </citation>
    <scope>NUCLEOTIDE SEQUENCE [LARGE SCALE GENOMIC DNA]</scope>
    <source>
        <strain evidence="8">NE01/NJP1002.9</strain>
        <tissue evidence="8">Muscle</tissue>
    </source>
</reference>
<organism evidence="8 9">
    <name type="scientific">Gambusia affinis</name>
    <name type="common">Western mosquitofish</name>
    <name type="synonym">Heterandria affinis</name>
    <dbReference type="NCBI Taxonomy" id="33528"/>
    <lineage>
        <taxon>Eukaryota</taxon>
        <taxon>Metazoa</taxon>
        <taxon>Chordata</taxon>
        <taxon>Craniata</taxon>
        <taxon>Vertebrata</taxon>
        <taxon>Euteleostomi</taxon>
        <taxon>Actinopterygii</taxon>
        <taxon>Neopterygii</taxon>
        <taxon>Teleostei</taxon>
        <taxon>Neoteleostei</taxon>
        <taxon>Acanthomorphata</taxon>
        <taxon>Ovalentaria</taxon>
        <taxon>Atherinomorphae</taxon>
        <taxon>Cyprinodontiformes</taxon>
        <taxon>Poeciliidae</taxon>
        <taxon>Poeciliinae</taxon>
        <taxon>Gambusia</taxon>
    </lineage>
</organism>
<keyword evidence="5" id="KW-0175">Coiled coil</keyword>
<dbReference type="GO" id="GO:0030687">
    <property type="term" value="C:preribosome, large subunit precursor"/>
    <property type="evidence" value="ECO:0007669"/>
    <property type="project" value="TreeGrafter"/>
</dbReference>
<evidence type="ECO:0000256" key="7">
    <source>
        <dbReference type="SAM" id="MobiDB-lite"/>
    </source>
</evidence>
<evidence type="ECO:0000256" key="6">
    <source>
        <dbReference type="ARBA" id="ARBA00023242"/>
    </source>
</evidence>
<dbReference type="Pfam" id="PF05890">
    <property type="entry name" value="Ebp2"/>
    <property type="match status" value="1"/>
</dbReference>
<feature type="region of interest" description="Disordered" evidence="7">
    <location>
        <begin position="243"/>
        <end position="276"/>
    </location>
</feature>
<evidence type="ECO:0000256" key="5">
    <source>
        <dbReference type="ARBA" id="ARBA00023054"/>
    </source>
</evidence>
<keyword evidence="9" id="KW-1185">Reference proteome</keyword>
<dbReference type="Proteomes" id="UP000250572">
    <property type="component" value="Unassembled WGS sequence"/>
</dbReference>
<proteinExistence type="inferred from homology"/>
<evidence type="ECO:0000256" key="4">
    <source>
        <dbReference type="ARBA" id="ARBA00022517"/>
    </source>
</evidence>
<evidence type="ECO:0000313" key="8">
    <source>
        <dbReference type="EMBL" id="PWA21207.1"/>
    </source>
</evidence>
<feature type="non-terminal residue" evidence="8">
    <location>
        <position position="721"/>
    </location>
</feature>
<dbReference type="InterPro" id="IPR008610">
    <property type="entry name" value="Ebp2"/>
</dbReference>
<dbReference type="GO" id="GO:0042273">
    <property type="term" value="P:ribosomal large subunit biogenesis"/>
    <property type="evidence" value="ECO:0007669"/>
    <property type="project" value="TreeGrafter"/>
</dbReference>
<dbReference type="PANTHER" id="PTHR13028:SF0">
    <property type="entry name" value="RRNA-PROCESSING PROTEIN EBP2-RELATED"/>
    <property type="match status" value="1"/>
</dbReference>
<sequence>MTEPEAMPTRSSEELCLRVKHCILHSNYLGSFGMPALNLLASPWAKRGVRVGSICLCDGHWCQAPQGLEGEESRLVWSGRAKDGAIRYKCPSRCLRWLSVRRLSFSPSPAHRIDGLSPFNAGVAARGGRGRCWVETERKRRPISGCTAAGLSGEPRTCSSWLEDSICVYHVQSSTWKTYEQNCDRLDKQVYREILEVLIAQGYVYKVTSLECNHSSSVLTVCPRDCIPRHVPAHVHAHICQNGGGTQKWRNEGVSGSWEEARSNESKQEGQGKKRDGRSHEVELLFYHVLPVGFPSLPPHASYFKHEHIFDLIGLHSFTMESAEEDSLHDQSSEDEASELSDGELQEAFSKGLLKPGMNVLVEKNKKLVNNVEGLKQCLADFRKDLPWVERLDMTNLPAEDVVSKTEVKIHAETNGELDADDDFQREMFFYRQGQATVLEALPLLKAHSIATKRPDDYFAEMAKSDQQMQKIRQKLITKQMILERSEKAKKLREQRKFGKKVQTEVIQKRQKEKKAMMSAVKKYQKGMTDKLDFLEGDQKTSKNSSDGSKKALAKKGPNAKRKYKDQKFGFGGKKSGKKWNTKESFNDVSGFRAKMAHDKGARKGKGGNKNKNVKTSRQVCPQEDEGSLINQTGFGPHFLGRIEQDNDTTTPVQAVPYGTLNNGPCAGMQLIISLLLFCLGDEEQSEEPDTSSACHIPTGALSRASTEKGNGFAVGVLTEL</sequence>
<protein>
    <recommendedName>
        <fullName evidence="10">EBNA1 binding protein 2</fullName>
    </recommendedName>
</protein>
<gene>
    <name evidence="8" type="ORF">CCH79_00009462</name>
</gene>
<comment type="similarity">
    <text evidence="3">Belongs to the EBP2 family.</text>
</comment>
<comment type="function">
    <text evidence="1">Required for the processing of the 27S pre-rRNA.</text>
</comment>
<dbReference type="GO" id="GO:0006364">
    <property type="term" value="P:rRNA processing"/>
    <property type="evidence" value="ECO:0007669"/>
    <property type="project" value="TreeGrafter"/>
</dbReference>
<accession>A0A315VEH2</accession>
<name>A0A315VEH2_GAMAF</name>
<feature type="region of interest" description="Disordered" evidence="7">
    <location>
        <begin position="323"/>
        <end position="342"/>
    </location>
</feature>
<keyword evidence="6" id="KW-0539">Nucleus</keyword>
<feature type="compositionally biased region" description="Basic residues" evidence="7">
    <location>
        <begin position="552"/>
        <end position="565"/>
    </location>
</feature>
<feature type="compositionally biased region" description="Basic and acidic residues" evidence="7">
    <location>
        <begin position="259"/>
        <end position="276"/>
    </location>
</feature>
<feature type="compositionally biased region" description="Basic residues" evidence="7">
    <location>
        <begin position="603"/>
        <end position="615"/>
    </location>
</feature>
<dbReference type="PANTHER" id="PTHR13028">
    <property type="entry name" value="RRNA PROCESSING PROTEIN EBNA1-BINDING PROTEIN-RELATED"/>
    <property type="match status" value="1"/>
</dbReference>
<feature type="compositionally biased region" description="Acidic residues" evidence="7">
    <location>
        <begin position="333"/>
        <end position="342"/>
    </location>
</feature>
<keyword evidence="4" id="KW-0690">Ribosome biogenesis</keyword>
<evidence type="ECO:0000256" key="3">
    <source>
        <dbReference type="ARBA" id="ARBA00007336"/>
    </source>
</evidence>
<evidence type="ECO:0000256" key="1">
    <source>
        <dbReference type="ARBA" id="ARBA00003387"/>
    </source>
</evidence>
<comment type="caution">
    <text evidence="8">The sequence shown here is derived from an EMBL/GenBank/DDBJ whole genome shotgun (WGS) entry which is preliminary data.</text>
</comment>
<dbReference type="STRING" id="33528.ENSGAFP00000013199"/>
<dbReference type="GO" id="GO:0034399">
    <property type="term" value="C:nuclear periphery"/>
    <property type="evidence" value="ECO:0007669"/>
    <property type="project" value="TreeGrafter"/>
</dbReference>
<evidence type="ECO:0000313" key="9">
    <source>
        <dbReference type="Proteomes" id="UP000250572"/>
    </source>
</evidence>
<feature type="region of interest" description="Disordered" evidence="7">
    <location>
        <begin position="597"/>
        <end position="645"/>
    </location>
</feature>
<dbReference type="GO" id="GO:0005730">
    <property type="term" value="C:nucleolus"/>
    <property type="evidence" value="ECO:0007669"/>
    <property type="project" value="UniProtKB-SubCell"/>
</dbReference>
<evidence type="ECO:0008006" key="10">
    <source>
        <dbReference type="Google" id="ProtNLM"/>
    </source>
</evidence>